<reference evidence="2" key="1">
    <citation type="submission" date="2023-12" db="EMBL/GenBank/DDBJ databases">
        <title>Novel isolates from deep terrestrial aquifers shed light on the physiology and ecology of the class Limnochordia.</title>
        <authorList>
            <person name="Karnachuk O.V."/>
            <person name="Lukina A.P."/>
            <person name="Avakyan M.R."/>
            <person name="Kadnikov V."/>
            <person name="Begmatov S."/>
            <person name="Beletsky A.V."/>
            <person name="Mardanov A.V."/>
            <person name="Ravin N.V."/>
        </authorList>
    </citation>
    <scope>NUCLEOTIDE SEQUENCE [LARGE SCALE GENOMIC DNA]</scope>
    <source>
        <strain evidence="2">LN</strain>
    </source>
</reference>
<accession>A0ABZ1BR14</accession>
<dbReference type="Proteomes" id="UP001333102">
    <property type="component" value="Chromosome"/>
</dbReference>
<evidence type="ECO:0008006" key="3">
    <source>
        <dbReference type="Google" id="ProtNLM"/>
    </source>
</evidence>
<proteinExistence type="predicted"/>
<dbReference type="RefSeq" id="WP_324669407.1">
    <property type="nucleotide sequence ID" value="NZ_CP141614.1"/>
</dbReference>
<evidence type="ECO:0000313" key="1">
    <source>
        <dbReference type="EMBL" id="WRP15018.1"/>
    </source>
</evidence>
<name>A0ABZ1BR14_9FIRM</name>
<protein>
    <recommendedName>
        <fullName evidence="3">CopG family transcriptional regulator</fullName>
    </recommendedName>
</protein>
<organism evidence="1 2">
    <name type="scientific">Geochorda subterranea</name>
    <dbReference type="NCBI Taxonomy" id="3109564"/>
    <lineage>
        <taxon>Bacteria</taxon>
        <taxon>Bacillati</taxon>
        <taxon>Bacillota</taxon>
        <taxon>Limnochordia</taxon>
        <taxon>Limnochordales</taxon>
        <taxon>Geochordaceae</taxon>
        <taxon>Geochorda</taxon>
    </lineage>
</organism>
<sequence>MYKGKTMATADSACDKPKVTVRLDQLQYRLVEFLRQEGKFGSTDGEIIANVVRFYLQEKGLVPLGKSEEIQRARPQD</sequence>
<keyword evidence="2" id="KW-1185">Reference proteome</keyword>
<evidence type="ECO:0000313" key="2">
    <source>
        <dbReference type="Proteomes" id="UP001333102"/>
    </source>
</evidence>
<gene>
    <name evidence="1" type="ORF">VLY81_02250</name>
</gene>
<dbReference type="EMBL" id="CP141614">
    <property type="protein sequence ID" value="WRP15018.1"/>
    <property type="molecule type" value="Genomic_DNA"/>
</dbReference>